<dbReference type="GO" id="GO:0032222">
    <property type="term" value="P:regulation of synaptic transmission, cholinergic"/>
    <property type="evidence" value="ECO:0007669"/>
    <property type="project" value="InterPro"/>
</dbReference>
<dbReference type="InterPro" id="IPR045860">
    <property type="entry name" value="Snake_toxin-like_sf"/>
</dbReference>
<proteinExistence type="predicted"/>
<keyword evidence="1 3" id="KW-0732">Signal</keyword>
<keyword evidence="5" id="KW-1185">Reference proteome</keyword>
<protein>
    <submittedName>
        <fullName evidence="4">Conserved plasma membrane protein</fullName>
    </submittedName>
</protein>
<evidence type="ECO:0000313" key="4">
    <source>
        <dbReference type="EMBL" id="THD21965.1"/>
    </source>
</evidence>
<dbReference type="Proteomes" id="UP000230066">
    <property type="component" value="Unassembled WGS sequence"/>
</dbReference>
<evidence type="ECO:0000256" key="2">
    <source>
        <dbReference type="ARBA" id="ARBA00023180"/>
    </source>
</evidence>
<keyword evidence="2" id="KW-0325">Glycoprotein</keyword>
<dbReference type="Pfam" id="PF17064">
    <property type="entry name" value="QVR"/>
    <property type="match status" value="1"/>
</dbReference>
<feature type="signal peptide" evidence="3">
    <location>
        <begin position="1"/>
        <end position="27"/>
    </location>
</feature>
<evidence type="ECO:0000256" key="1">
    <source>
        <dbReference type="ARBA" id="ARBA00022729"/>
    </source>
</evidence>
<organism evidence="4 5">
    <name type="scientific">Fasciola hepatica</name>
    <name type="common">Liver fluke</name>
    <dbReference type="NCBI Taxonomy" id="6192"/>
    <lineage>
        <taxon>Eukaryota</taxon>
        <taxon>Metazoa</taxon>
        <taxon>Spiralia</taxon>
        <taxon>Lophotrochozoa</taxon>
        <taxon>Platyhelminthes</taxon>
        <taxon>Trematoda</taxon>
        <taxon>Digenea</taxon>
        <taxon>Plagiorchiida</taxon>
        <taxon>Echinostomata</taxon>
        <taxon>Echinostomatoidea</taxon>
        <taxon>Fasciolidae</taxon>
        <taxon>Fasciola</taxon>
    </lineage>
</organism>
<dbReference type="InterPro" id="IPR031424">
    <property type="entry name" value="QVR-like"/>
</dbReference>
<dbReference type="CDD" id="cd23590">
    <property type="entry name" value="TFP_LU_ECD_Bou"/>
    <property type="match status" value="1"/>
</dbReference>
<dbReference type="GO" id="GO:0030431">
    <property type="term" value="P:sleep"/>
    <property type="evidence" value="ECO:0007669"/>
    <property type="project" value="InterPro"/>
</dbReference>
<reference evidence="4" key="1">
    <citation type="submission" date="2019-03" db="EMBL/GenBank/DDBJ databases">
        <title>Improved annotation for the trematode Fasciola hepatica.</title>
        <authorList>
            <person name="Choi Y.-J."/>
            <person name="Martin J."/>
            <person name="Mitreva M."/>
        </authorList>
    </citation>
    <scope>NUCLEOTIDE SEQUENCE [LARGE SCALE GENOMIC DNA]</scope>
</reference>
<evidence type="ECO:0000256" key="3">
    <source>
        <dbReference type="SAM" id="SignalP"/>
    </source>
</evidence>
<gene>
    <name evidence="4" type="ORF">D915_007133</name>
</gene>
<evidence type="ECO:0000313" key="5">
    <source>
        <dbReference type="Proteomes" id="UP000230066"/>
    </source>
</evidence>
<dbReference type="AlphaFoldDB" id="A0A4E0R485"/>
<comment type="caution">
    <text evidence="4">The sequence shown here is derived from an EMBL/GenBank/DDBJ whole genome shotgun (WGS) entry which is preliminary data.</text>
</comment>
<name>A0A4E0R485_FASHE</name>
<feature type="chain" id="PRO_5020031657" evidence="3">
    <location>
        <begin position="28"/>
        <end position="150"/>
    </location>
</feature>
<dbReference type="SUPFAM" id="SSF57302">
    <property type="entry name" value="Snake toxin-like"/>
    <property type="match status" value="1"/>
</dbReference>
<dbReference type="PANTHER" id="PTHR33562">
    <property type="entry name" value="ATILLA, ISOFORM B-RELATED-RELATED"/>
    <property type="match status" value="1"/>
</dbReference>
<sequence>MHHSNHWCNSAMLAYYSLLLFPGLIKAMQCYVCNSSEQSSCSERIDPVRPSLLPVNCAVADARFCVKTTGVYGGLVGINRFCSSLNMGTQCTYVSFPDHDRIYRACIYTCSKDACNEGKINWKPRTHSLFALPFLDILWRLSGETSFLQR</sequence>
<dbReference type="PANTHER" id="PTHR33562:SF18">
    <property type="entry name" value="BOUDIN-RELATED"/>
    <property type="match status" value="1"/>
</dbReference>
<dbReference type="InterPro" id="IPR050975">
    <property type="entry name" value="Sleep_regulator"/>
</dbReference>
<accession>A0A4E0R485</accession>
<dbReference type="EMBL" id="JXXN02003099">
    <property type="protein sequence ID" value="THD21965.1"/>
    <property type="molecule type" value="Genomic_DNA"/>
</dbReference>